<name>A0A0J6XWF1_COCIT</name>
<evidence type="ECO:0000313" key="1">
    <source>
        <dbReference type="EMBL" id="KMP00496.1"/>
    </source>
</evidence>
<dbReference type="AlphaFoldDB" id="A0A0J6XWF1"/>
<sequence>MFSIMVLNCLVIDSAEISHLHPNPQLVFLWNIGPQGAAYDCHSSVDVNSALIQNREFAKQLRLNFKCVCSFETIFSRDPVELMVAKDQENTVKLSELRS</sequence>
<evidence type="ECO:0000313" key="2">
    <source>
        <dbReference type="Proteomes" id="UP000054565"/>
    </source>
</evidence>
<protein>
    <submittedName>
        <fullName evidence="1">Uncharacterized protein</fullName>
    </submittedName>
</protein>
<dbReference type="Proteomes" id="UP000054565">
    <property type="component" value="Unassembled WGS sequence"/>
</dbReference>
<dbReference type="EMBL" id="DS028093">
    <property type="protein sequence ID" value="KMP00496.1"/>
    <property type="molecule type" value="Genomic_DNA"/>
</dbReference>
<reference evidence="2" key="1">
    <citation type="journal article" date="2010" name="Genome Res.">
        <title>Population genomic sequencing of Coccidioides fungi reveals recent hybridization and transposon control.</title>
        <authorList>
            <person name="Neafsey D.E."/>
            <person name="Barker B.M."/>
            <person name="Sharpton T.J."/>
            <person name="Stajich J.E."/>
            <person name="Park D.J."/>
            <person name="Whiston E."/>
            <person name="Hung C.-Y."/>
            <person name="McMahan C."/>
            <person name="White J."/>
            <person name="Sykes S."/>
            <person name="Heiman D."/>
            <person name="Young S."/>
            <person name="Zeng Q."/>
            <person name="Abouelleil A."/>
            <person name="Aftuck L."/>
            <person name="Bessette D."/>
            <person name="Brown A."/>
            <person name="FitzGerald M."/>
            <person name="Lui A."/>
            <person name="Macdonald J.P."/>
            <person name="Priest M."/>
            <person name="Orbach M.J."/>
            <person name="Galgiani J.N."/>
            <person name="Kirkland T.N."/>
            <person name="Cole G.T."/>
            <person name="Birren B.W."/>
            <person name="Henn M.R."/>
            <person name="Taylor J.W."/>
            <person name="Rounsley S.D."/>
        </authorList>
    </citation>
    <scope>NUCLEOTIDE SEQUENCE [LARGE SCALE GENOMIC DNA]</scope>
    <source>
        <strain evidence="2">RMSCC 2394</strain>
    </source>
</reference>
<gene>
    <name evidence="1" type="ORF">CIRG_00638</name>
</gene>
<accession>A0A0J6XWF1</accession>
<organism evidence="1 2">
    <name type="scientific">Coccidioides immitis RMSCC 2394</name>
    <dbReference type="NCBI Taxonomy" id="404692"/>
    <lineage>
        <taxon>Eukaryota</taxon>
        <taxon>Fungi</taxon>
        <taxon>Dikarya</taxon>
        <taxon>Ascomycota</taxon>
        <taxon>Pezizomycotina</taxon>
        <taxon>Eurotiomycetes</taxon>
        <taxon>Eurotiomycetidae</taxon>
        <taxon>Onygenales</taxon>
        <taxon>Onygenaceae</taxon>
        <taxon>Coccidioides</taxon>
    </lineage>
</organism>
<proteinExistence type="predicted"/>